<evidence type="ECO:0000313" key="1">
    <source>
        <dbReference type="EMBL" id="JAE23312.1"/>
    </source>
</evidence>
<reference evidence="1" key="1">
    <citation type="submission" date="2014-09" db="EMBL/GenBank/DDBJ databases">
        <authorList>
            <person name="Magalhaes I.L.F."/>
            <person name="Oliveira U."/>
            <person name="Santos F.R."/>
            <person name="Vidigal T.H.D.A."/>
            <person name="Brescovit A.D."/>
            <person name="Santos A.J."/>
        </authorList>
    </citation>
    <scope>NUCLEOTIDE SEQUENCE</scope>
    <source>
        <tissue evidence="1">Shoot tissue taken approximately 20 cm above the soil surface</tissue>
    </source>
</reference>
<protein>
    <submittedName>
        <fullName evidence="1">Uncharacterized protein</fullName>
    </submittedName>
</protein>
<organism evidence="1">
    <name type="scientific">Arundo donax</name>
    <name type="common">Giant reed</name>
    <name type="synonym">Donax arundinaceus</name>
    <dbReference type="NCBI Taxonomy" id="35708"/>
    <lineage>
        <taxon>Eukaryota</taxon>
        <taxon>Viridiplantae</taxon>
        <taxon>Streptophyta</taxon>
        <taxon>Embryophyta</taxon>
        <taxon>Tracheophyta</taxon>
        <taxon>Spermatophyta</taxon>
        <taxon>Magnoliopsida</taxon>
        <taxon>Liliopsida</taxon>
        <taxon>Poales</taxon>
        <taxon>Poaceae</taxon>
        <taxon>PACMAD clade</taxon>
        <taxon>Arundinoideae</taxon>
        <taxon>Arundineae</taxon>
        <taxon>Arundo</taxon>
    </lineage>
</organism>
<name>A0A0A9GFQ1_ARUDO</name>
<proteinExistence type="predicted"/>
<dbReference type="EMBL" id="GBRH01174584">
    <property type="protein sequence ID" value="JAE23312.1"/>
    <property type="molecule type" value="Transcribed_RNA"/>
</dbReference>
<sequence>MERLIPGILKPLQLKMLDCGSHSTEAESCLIIRVPATELEK</sequence>
<dbReference type="AlphaFoldDB" id="A0A0A9GFQ1"/>
<accession>A0A0A9GFQ1</accession>
<reference evidence="1" key="2">
    <citation type="journal article" date="2015" name="Data Brief">
        <title>Shoot transcriptome of the giant reed, Arundo donax.</title>
        <authorList>
            <person name="Barrero R.A."/>
            <person name="Guerrero F.D."/>
            <person name="Moolhuijzen P."/>
            <person name="Goolsby J.A."/>
            <person name="Tidwell J."/>
            <person name="Bellgard S.E."/>
            <person name="Bellgard M.I."/>
        </authorList>
    </citation>
    <scope>NUCLEOTIDE SEQUENCE</scope>
    <source>
        <tissue evidence="1">Shoot tissue taken approximately 20 cm above the soil surface</tissue>
    </source>
</reference>